<evidence type="ECO:0000313" key="7">
    <source>
        <dbReference type="EMBL" id="SUZ63644.1"/>
    </source>
</evidence>
<dbReference type="Gene3D" id="3.40.50.410">
    <property type="entry name" value="von Willebrand factor, type A domain"/>
    <property type="match status" value="1"/>
</dbReference>
<organism evidence="7">
    <name type="scientific">marine metagenome</name>
    <dbReference type="NCBI Taxonomy" id="408172"/>
    <lineage>
        <taxon>unclassified sequences</taxon>
        <taxon>metagenomes</taxon>
        <taxon>ecological metagenomes</taxon>
    </lineage>
</organism>
<dbReference type="InterPro" id="IPR050768">
    <property type="entry name" value="UPF0353/GerABKA_families"/>
</dbReference>
<gene>
    <name evidence="7" type="ORF">METZ01_LOCUS16498</name>
</gene>
<dbReference type="InterPro" id="IPR036465">
    <property type="entry name" value="vWFA_dom_sf"/>
</dbReference>
<dbReference type="PANTHER" id="PTHR22550">
    <property type="entry name" value="SPORE GERMINATION PROTEIN"/>
    <property type="match status" value="1"/>
</dbReference>
<feature type="transmembrane region" description="Helical" evidence="5">
    <location>
        <begin position="303"/>
        <end position="321"/>
    </location>
</feature>
<keyword evidence="4 5" id="KW-0472">Membrane</keyword>
<evidence type="ECO:0000259" key="6">
    <source>
        <dbReference type="PROSITE" id="PS50234"/>
    </source>
</evidence>
<keyword evidence="3 5" id="KW-1133">Transmembrane helix</keyword>
<dbReference type="EMBL" id="UINC01000921">
    <property type="protein sequence ID" value="SUZ63644.1"/>
    <property type="molecule type" value="Genomic_DNA"/>
</dbReference>
<dbReference type="PROSITE" id="PS50234">
    <property type="entry name" value="VWFA"/>
    <property type="match status" value="1"/>
</dbReference>
<name>A0A381PAI8_9ZZZZ</name>
<dbReference type="InterPro" id="IPR024163">
    <property type="entry name" value="Aerotolerance_reg_N"/>
</dbReference>
<reference evidence="7" key="1">
    <citation type="submission" date="2018-05" db="EMBL/GenBank/DDBJ databases">
        <authorList>
            <person name="Lanie J.A."/>
            <person name="Ng W.-L."/>
            <person name="Kazmierczak K.M."/>
            <person name="Andrzejewski T.M."/>
            <person name="Davidsen T.M."/>
            <person name="Wayne K.J."/>
            <person name="Tettelin H."/>
            <person name="Glass J.I."/>
            <person name="Rusch D."/>
            <person name="Podicherti R."/>
            <person name="Tsui H.-C.T."/>
            <person name="Winkler M.E."/>
        </authorList>
    </citation>
    <scope>NUCLEOTIDE SEQUENCE</scope>
</reference>
<protein>
    <recommendedName>
        <fullName evidence="6">VWFA domain-containing protein</fullName>
    </recommendedName>
</protein>
<dbReference type="SUPFAM" id="SSF53300">
    <property type="entry name" value="vWA-like"/>
    <property type="match status" value="1"/>
</dbReference>
<evidence type="ECO:0000256" key="1">
    <source>
        <dbReference type="ARBA" id="ARBA00022475"/>
    </source>
</evidence>
<dbReference type="PANTHER" id="PTHR22550:SF5">
    <property type="entry name" value="LEUCINE ZIPPER PROTEIN 4"/>
    <property type="match status" value="1"/>
</dbReference>
<evidence type="ECO:0000256" key="5">
    <source>
        <dbReference type="SAM" id="Phobius"/>
    </source>
</evidence>
<keyword evidence="1" id="KW-1003">Cell membrane</keyword>
<dbReference type="AlphaFoldDB" id="A0A381PAI8"/>
<dbReference type="SMART" id="SM00327">
    <property type="entry name" value="VWA"/>
    <property type="match status" value="1"/>
</dbReference>
<evidence type="ECO:0000256" key="3">
    <source>
        <dbReference type="ARBA" id="ARBA00022989"/>
    </source>
</evidence>
<dbReference type="Pfam" id="PF00092">
    <property type="entry name" value="VWA"/>
    <property type="match status" value="1"/>
</dbReference>
<sequence>MFEFANPWVLVLAVLIPLAVWWQKQWGNRREGTIQLSSVQAVKNVAGLSGEWKLKLVRTIQMIVLSLLIMAMARPRAVRDLTETSVNVVDINLVLDISSSMRAEDFKPNRLEAAKATARKFIEDREGDRIGLLVFAGESYIQCPLTIDYDVLLDLLDQVEIVDEAHDGTAIGMAIAHGINRLRSSDAKSRIMVLLSDGSNNAGELDPITAAGFAAEYDIKIYAIGVGSRGKAPFPVDDPVFGKRYVQVDVEMDEKTLQQLAETTNGQYFRATDEERLSEIYDEINSLERSEISVKQFREYRELFGWMLIPSVVIMLSMMFVNESIFRKRV</sequence>
<proteinExistence type="predicted"/>
<feature type="domain" description="VWFA" evidence="6">
    <location>
        <begin position="90"/>
        <end position="284"/>
    </location>
</feature>
<dbReference type="InterPro" id="IPR002035">
    <property type="entry name" value="VWF_A"/>
</dbReference>
<evidence type="ECO:0000256" key="4">
    <source>
        <dbReference type="ARBA" id="ARBA00023136"/>
    </source>
</evidence>
<accession>A0A381PAI8</accession>
<keyword evidence="2 5" id="KW-0812">Transmembrane</keyword>
<dbReference type="Pfam" id="PF07584">
    <property type="entry name" value="BatA"/>
    <property type="match status" value="1"/>
</dbReference>
<evidence type="ECO:0000256" key="2">
    <source>
        <dbReference type="ARBA" id="ARBA00022692"/>
    </source>
</evidence>